<evidence type="ECO:0000259" key="2">
    <source>
        <dbReference type="PROSITE" id="PS50110"/>
    </source>
</evidence>
<dbReference type="CDD" id="cd17536">
    <property type="entry name" value="REC_YesN-like"/>
    <property type="match status" value="1"/>
</dbReference>
<keyword evidence="1" id="KW-0597">Phosphoprotein</keyword>
<dbReference type="CDD" id="cd01949">
    <property type="entry name" value="GGDEF"/>
    <property type="match status" value="1"/>
</dbReference>
<dbReference type="Pfam" id="PF00990">
    <property type="entry name" value="GGDEF"/>
    <property type="match status" value="1"/>
</dbReference>
<feature type="domain" description="EAL" evidence="3">
    <location>
        <begin position="333"/>
        <end position="578"/>
    </location>
</feature>
<dbReference type="PROSITE" id="PS50887">
    <property type="entry name" value="GGDEF"/>
    <property type="match status" value="1"/>
</dbReference>
<dbReference type="InterPro" id="IPR043128">
    <property type="entry name" value="Rev_trsase/Diguanyl_cyclase"/>
</dbReference>
<dbReference type="Pfam" id="PF00072">
    <property type="entry name" value="Response_reg"/>
    <property type="match status" value="1"/>
</dbReference>
<dbReference type="Gene3D" id="3.20.20.450">
    <property type="entry name" value="EAL domain"/>
    <property type="match status" value="1"/>
</dbReference>
<gene>
    <name evidence="5" type="ORF">SAMN05216234_11522</name>
</gene>
<dbReference type="GO" id="GO:0071111">
    <property type="term" value="F:cyclic-guanylate-specific phosphodiesterase activity"/>
    <property type="evidence" value="ECO:0007669"/>
    <property type="project" value="InterPro"/>
</dbReference>
<dbReference type="AlphaFoldDB" id="A0A1I5PGD4"/>
<dbReference type="NCBIfam" id="TIGR00254">
    <property type="entry name" value="GGDEF"/>
    <property type="match status" value="1"/>
</dbReference>
<dbReference type="GO" id="GO:0000160">
    <property type="term" value="P:phosphorelay signal transduction system"/>
    <property type="evidence" value="ECO:0007669"/>
    <property type="project" value="InterPro"/>
</dbReference>
<evidence type="ECO:0000256" key="1">
    <source>
        <dbReference type="PROSITE-ProRule" id="PRU00169"/>
    </source>
</evidence>
<dbReference type="SMART" id="SM00267">
    <property type="entry name" value="GGDEF"/>
    <property type="match status" value="1"/>
</dbReference>
<dbReference type="CDD" id="cd01948">
    <property type="entry name" value="EAL"/>
    <property type="match status" value="1"/>
</dbReference>
<evidence type="ECO:0000313" key="6">
    <source>
        <dbReference type="Proteomes" id="UP000199227"/>
    </source>
</evidence>
<sequence>MLDKNITKKLKSYTENLSILFVDDEEAARESIYGLLKTLFKNVYIAENGQEGLNIFEKEYPDIVLTDLRMPIMDGLKMIEEIRKIKPEQKIVAQSAHGDSQIILETVFMGIDGYILKPIKSDQIINTLYKIAKLVIMEKENTKYRLNLEELVAKQVDQIKQQTESLINQLRTDHLTRLPNKEQLNIDFKEFSPDVMIFLNIDNFDQINLYYGFEVGDLLLIEFASFLRKLLDSNKLYRINGDEFAILIKEFTLSEAKSIAENIHNSIYNNYFLVNGLSLCITVTIGIIPIDKTLKKPPFGNAHLAIKKARETHKNSIEIFKPEFILELKRKKVIEWTQKAKIALDSNLYQPFFQPIINLKSNKIEKYECLARIVENESVDSPYLFIEPAKKAGILPEITKQIIEKSFAIMANTDLQFSINITEDDLKEEYLLDFLNKMCELYSVKSSYVILEILENINNNYSYDIVQQLKDFKKAGFRLAIDDFGTENSNFTSLLKLDVDFVKIDGSFIKDIDVNIESQNIVKTIVYYANLSGIKTIAEYVHSKEVLDTILLLGVDYAQGYYFGKPEPEILDFHDFII</sequence>
<dbReference type="PROSITE" id="PS50883">
    <property type="entry name" value="EAL"/>
    <property type="match status" value="1"/>
</dbReference>
<feature type="domain" description="GGDEF" evidence="4">
    <location>
        <begin position="192"/>
        <end position="322"/>
    </location>
</feature>
<dbReference type="SMART" id="SM00052">
    <property type="entry name" value="EAL"/>
    <property type="match status" value="1"/>
</dbReference>
<reference evidence="5 6" key="1">
    <citation type="submission" date="2016-10" db="EMBL/GenBank/DDBJ databases">
        <authorList>
            <person name="de Groot N.N."/>
        </authorList>
    </citation>
    <scope>NUCLEOTIDE SEQUENCE [LARGE SCALE GENOMIC DNA]</scope>
    <source>
        <strain evidence="5 6">EP1-55-1</strain>
    </source>
</reference>
<dbReference type="EMBL" id="FOXB01000015">
    <property type="protein sequence ID" value="SFP32870.1"/>
    <property type="molecule type" value="Genomic_DNA"/>
</dbReference>
<dbReference type="PANTHER" id="PTHR33121">
    <property type="entry name" value="CYCLIC DI-GMP PHOSPHODIESTERASE PDEF"/>
    <property type="match status" value="1"/>
</dbReference>
<dbReference type="SMART" id="SM00448">
    <property type="entry name" value="REC"/>
    <property type="match status" value="1"/>
</dbReference>
<accession>A0A1I5PGD4</accession>
<dbReference type="Pfam" id="PF00563">
    <property type="entry name" value="EAL"/>
    <property type="match status" value="1"/>
</dbReference>
<dbReference type="InterPro" id="IPR000160">
    <property type="entry name" value="GGDEF_dom"/>
</dbReference>
<protein>
    <submittedName>
        <fullName evidence="5">Diguanylate cyclase (GGDEF) domain-containing protein</fullName>
    </submittedName>
</protein>
<dbReference type="SUPFAM" id="SSF141868">
    <property type="entry name" value="EAL domain-like"/>
    <property type="match status" value="1"/>
</dbReference>
<dbReference type="RefSeq" id="WP_092912239.1">
    <property type="nucleotide sequence ID" value="NZ_FOXB01000015.1"/>
</dbReference>
<dbReference type="InterPro" id="IPR050706">
    <property type="entry name" value="Cyclic-di-GMP_PDE-like"/>
</dbReference>
<dbReference type="InterPro" id="IPR001633">
    <property type="entry name" value="EAL_dom"/>
</dbReference>
<dbReference type="InterPro" id="IPR035919">
    <property type="entry name" value="EAL_sf"/>
</dbReference>
<dbReference type="Proteomes" id="UP000199227">
    <property type="component" value="Unassembled WGS sequence"/>
</dbReference>
<dbReference type="OrthoDB" id="9790732at2"/>
<dbReference type="PROSITE" id="PS50110">
    <property type="entry name" value="RESPONSE_REGULATORY"/>
    <property type="match status" value="1"/>
</dbReference>
<dbReference type="PANTHER" id="PTHR33121:SF71">
    <property type="entry name" value="OXYGEN SENSOR PROTEIN DOSP"/>
    <property type="match status" value="1"/>
</dbReference>
<dbReference type="InterPro" id="IPR001789">
    <property type="entry name" value="Sig_transdc_resp-reg_receiver"/>
</dbReference>
<evidence type="ECO:0000259" key="3">
    <source>
        <dbReference type="PROSITE" id="PS50883"/>
    </source>
</evidence>
<feature type="domain" description="Response regulatory" evidence="2">
    <location>
        <begin position="18"/>
        <end position="132"/>
    </location>
</feature>
<dbReference type="InterPro" id="IPR011006">
    <property type="entry name" value="CheY-like_superfamily"/>
</dbReference>
<dbReference type="Gene3D" id="3.40.50.2300">
    <property type="match status" value="1"/>
</dbReference>
<dbReference type="SUPFAM" id="SSF52172">
    <property type="entry name" value="CheY-like"/>
    <property type="match status" value="1"/>
</dbReference>
<dbReference type="Gene3D" id="3.30.70.270">
    <property type="match status" value="1"/>
</dbReference>
<dbReference type="InterPro" id="IPR029787">
    <property type="entry name" value="Nucleotide_cyclase"/>
</dbReference>
<keyword evidence="6" id="KW-1185">Reference proteome</keyword>
<feature type="modified residue" description="4-aspartylphosphate" evidence="1">
    <location>
        <position position="67"/>
    </location>
</feature>
<evidence type="ECO:0000313" key="5">
    <source>
        <dbReference type="EMBL" id="SFP32870.1"/>
    </source>
</evidence>
<name>A0A1I5PGD4_9BACT</name>
<dbReference type="SUPFAM" id="SSF55073">
    <property type="entry name" value="Nucleotide cyclase"/>
    <property type="match status" value="1"/>
</dbReference>
<organism evidence="5 6">
    <name type="scientific">Hydrogenimonas thermophila</name>
    <dbReference type="NCBI Taxonomy" id="223786"/>
    <lineage>
        <taxon>Bacteria</taxon>
        <taxon>Pseudomonadati</taxon>
        <taxon>Campylobacterota</taxon>
        <taxon>Epsilonproteobacteria</taxon>
        <taxon>Campylobacterales</taxon>
        <taxon>Hydrogenimonadaceae</taxon>
        <taxon>Hydrogenimonas</taxon>
    </lineage>
</organism>
<evidence type="ECO:0000259" key="4">
    <source>
        <dbReference type="PROSITE" id="PS50887"/>
    </source>
</evidence>
<dbReference type="STRING" id="223786.SAMN05216234_11522"/>
<proteinExistence type="predicted"/>